<dbReference type="Gene3D" id="1.10.510.10">
    <property type="entry name" value="Transferase(Phosphotransferase) domain 1"/>
    <property type="match status" value="1"/>
</dbReference>
<evidence type="ECO:0000256" key="1">
    <source>
        <dbReference type="ARBA" id="ARBA00022741"/>
    </source>
</evidence>
<sequence>MEEESEMGLLEWVWDLYGKGNLILGVDERLHMEFDQRQIECLMIVGLWCAYPDQNLRPSIRQAIQVLNFEAALPELPSRMPIPFYDAPTLPVSSPQPFATPIL</sequence>
<dbReference type="InterPro" id="IPR050528">
    <property type="entry name" value="L-type_Lectin-RKs"/>
</dbReference>
<protein>
    <recommendedName>
        <fullName evidence="5">L-type lectin-domain containing receptor kinase IX.1-like</fullName>
    </recommendedName>
</protein>
<dbReference type="InterPro" id="IPR011009">
    <property type="entry name" value="Kinase-like_dom_sf"/>
</dbReference>
<gene>
    <name evidence="3" type="ORF">FEM48_Zijuj08G0139800</name>
</gene>
<organism evidence="3 4">
    <name type="scientific">Ziziphus jujuba var. spinosa</name>
    <dbReference type="NCBI Taxonomy" id="714518"/>
    <lineage>
        <taxon>Eukaryota</taxon>
        <taxon>Viridiplantae</taxon>
        <taxon>Streptophyta</taxon>
        <taxon>Embryophyta</taxon>
        <taxon>Tracheophyta</taxon>
        <taxon>Spermatophyta</taxon>
        <taxon>Magnoliopsida</taxon>
        <taxon>eudicotyledons</taxon>
        <taxon>Gunneridae</taxon>
        <taxon>Pentapetalae</taxon>
        <taxon>rosids</taxon>
        <taxon>fabids</taxon>
        <taxon>Rosales</taxon>
        <taxon>Rhamnaceae</taxon>
        <taxon>Paliureae</taxon>
        <taxon>Ziziphus</taxon>
    </lineage>
</organism>
<evidence type="ECO:0000313" key="4">
    <source>
        <dbReference type="Proteomes" id="UP000813462"/>
    </source>
</evidence>
<accession>A0A978UZI3</accession>
<name>A0A978UZI3_ZIZJJ</name>
<evidence type="ECO:0000313" key="3">
    <source>
        <dbReference type="EMBL" id="KAH7520399.1"/>
    </source>
</evidence>
<comment type="caution">
    <text evidence="3">The sequence shown here is derived from an EMBL/GenBank/DDBJ whole genome shotgun (WGS) entry which is preliminary data.</text>
</comment>
<dbReference type="Proteomes" id="UP000813462">
    <property type="component" value="Unassembled WGS sequence"/>
</dbReference>
<evidence type="ECO:0008006" key="5">
    <source>
        <dbReference type="Google" id="ProtNLM"/>
    </source>
</evidence>
<keyword evidence="2" id="KW-0067">ATP-binding</keyword>
<reference evidence="3" key="1">
    <citation type="journal article" date="2021" name="Front. Plant Sci.">
        <title>Chromosome-Scale Genome Assembly for Chinese Sour Jujube and Insights Into Its Genome Evolution and Domestication Signature.</title>
        <authorList>
            <person name="Shen L.-Y."/>
            <person name="Luo H."/>
            <person name="Wang X.-L."/>
            <person name="Wang X.-M."/>
            <person name="Qiu X.-J."/>
            <person name="Liu H."/>
            <person name="Zhou S.-S."/>
            <person name="Jia K.-H."/>
            <person name="Nie S."/>
            <person name="Bao Y.-T."/>
            <person name="Zhang R.-G."/>
            <person name="Yun Q.-Z."/>
            <person name="Chai Y.-H."/>
            <person name="Lu J.-Y."/>
            <person name="Li Y."/>
            <person name="Zhao S.-W."/>
            <person name="Mao J.-F."/>
            <person name="Jia S.-G."/>
            <person name="Mao Y.-M."/>
        </authorList>
    </citation>
    <scope>NUCLEOTIDE SEQUENCE</scope>
    <source>
        <strain evidence="3">AT0</strain>
        <tissue evidence="3">Leaf</tissue>
    </source>
</reference>
<keyword evidence="1" id="KW-0547">Nucleotide-binding</keyword>
<dbReference type="PANTHER" id="PTHR27007">
    <property type="match status" value="1"/>
</dbReference>
<dbReference type="SUPFAM" id="SSF56112">
    <property type="entry name" value="Protein kinase-like (PK-like)"/>
    <property type="match status" value="1"/>
</dbReference>
<dbReference type="GO" id="GO:0005524">
    <property type="term" value="F:ATP binding"/>
    <property type="evidence" value="ECO:0007669"/>
    <property type="project" value="UniProtKB-KW"/>
</dbReference>
<dbReference type="EMBL" id="JAEACU010000008">
    <property type="protein sequence ID" value="KAH7520399.1"/>
    <property type="molecule type" value="Genomic_DNA"/>
</dbReference>
<evidence type="ECO:0000256" key="2">
    <source>
        <dbReference type="ARBA" id="ARBA00022840"/>
    </source>
</evidence>
<dbReference type="AlphaFoldDB" id="A0A978UZI3"/>
<proteinExistence type="predicted"/>